<dbReference type="EMBL" id="LAQT01000004">
    <property type="protein sequence ID" value="KPC53892.1"/>
    <property type="molecule type" value="Genomic_DNA"/>
</dbReference>
<dbReference type="Pfam" id="PF16157">
    <property type="entry name" value="DUF4865"/>
    <property type="match status" value="1"/>
</dbReference>
<sequence length="188" mass="21104">MLAMQYRFVLPADYDMDIIARRIADKGPLLDDFDGLILKAYLSSRRDTAHAPAAENSYAPFYLWQDSAAMFRFLSGPGFKALTQDLGWPIIQTWAVLDSWFAPDARSARYAACSLNPITPYSDLARLREPIPKTPDLLGWISGFEMVTWHQVKFTLWREATLANTGAADDRRWQVGHIAAPALARPGA</sequence>
<dbReference type="PATRIC" id="fig|857265.3.peg.1481"/>
<dbReference type="STRING" id="857265.WG78_07210"/>
<keyword evidence="2" id="KW-1185">Reference proteome</keyword>
<evidence type="ECO:0000313" key="1">
    <source>
        <dbReference type="EMBL" id="KPC53892.1"/>
    </source>
</evidence>
<protein>
    <recommendedName>
        <fullName evidence="3">DUF4865 domain-containing protein</fullName>
    </recommendedName>
</protein>
<gene>
    <name evidence="1" type="ORF">WG78_07210</name>
</gene>
<evidence type="ECO:0008006" key="3">
    <source>
        <dbReference type="Google" id="ProtNLM"/>
    </source>
</evidence>
<evidence type="ECO:0000313" key="2">
    <source>
        <dbReference type="Proteomes" id="UP000037939"/>
    </source>
</evidence>
<dbReference type="AlphaFoldDB" id="A0A0N0GPW8"/>
<reference evidence="1 2" key="1">
    <citation type="submission" date="2015-07" db="EMBL/GenBank/DDBJ databases">
        <title>Draft genome sequence of the Amantichitinum ursilacus IGB-41, a new chitin-degrading bacterium.</title>
        <authorList>
            <person name="Kirstahler P."/>
            <person name="Guenther M."/>
            <person name="Grumaz C."/>
            <person name="Rupp S."/>
            <person name="Zibek S."/>
            <person name="Sohn K."/>
        </authorList>
    </citation>
    <scope>NUCLEOTIDE SEQUENCE [LARGE SCALE GENOMIC DNA]</scope>
    <source>
        <strain evidence="1 2">IGB-41</strain>
    </source>
</reference>
<name>A0A0N0GPW8_9NEIS</name>
<dbReference type="OrthoDB" id="2065010at2"/>
<accession>A0A0N0GPW8</accession>
<dbReference type="InterPro" id="IPR032349">
    <property type="entry name" value="DUF4865"/>
</dbReference>
<comment type="caution">
    <text evidence="1">The sequence shown here is derived from an EMBL/GenBank/DDBJ whole genome shotgun (WGS) entry which is preliminary data.</text>
</comment>
<dbReference type="RefSeq" id="WP_083458843.1">
    <property type="nucleotide sequence ID" value="NZ_LAQT01000004.1"/>
</dbReference>
<proteinExistence type="predicted"/>
<dbReference type="Proteomes" id="UP000037939">
    <property type="component" value="Unassembled WGS sequence"/>
</dbReference>
<organism evidence="1 2">
    <name type="scientific">Amantichitinum ursilacus</name>
    <dbReference type="NCBI Taxonomy" id="857265"/>
    <lineage>
        <taxon>Bacteria</taxon>
        <taxon>Pseudomonadati</taxon>
        <taxon>Pseudomonadota</taxon>
        <taxon>Betaproteobacteria</taxon>
        <taxon>Neisseriales</taxon>
        <taxon>Chitinibacteraceae</taxon>
        <taxon>Amantichitinum</taxon>
    </lineage>
</organism>